<feature type="non-terminal residue" evidence="1">
    <location>
        <position position="1"/>
    </location>
</feature>
<dbReference type="EMBL" id="ASHM01053496">
    <property type="protein sequence ID" value="PNX87293.1"/>
    <property type="molecule type" value="Genomic_DNA"/>
</dbReference>
<reference evidence="1 2" key="2">
    <citation type="journal article" date="2017" name="Front. Plant Sci.">
        <title>Gene Classification and Mining of Molecular Markers Useful in Red Clover (Trifolium pratense) Breeding.</title>
        <authorList>
            <person name="Istvanek J."/>
            <person name="Dluhosova J."/>
            <person name="Dluhos P."/>
            <person name="Patkova L."/>
            <person name="Nedelnik J."/>
            <person name="Repkova J."/>
        </authorList>
    </citation>
    <scope>NUCLEOTIDE SEQUENCE [LARGE SCALE GENOMIC DNA]</scope>
    <source>
        <strain evidence="2">cv. Tatra</strain>
        <tissue evidence="1">Young leaves</tissue>
    </source>
</reference>
<dbReference type="Proteomes" id="UP000236291">
    <property type="component" value="Unassembled WGS sequence"/>
</dbReference>
<reference evidence="1 2" key="1">
    <citation type="journal article" date="2014" name="Am. J. Bot.">
        <title>Genome assembly and annotation for red clover (Trifolium pratense; Fabaceae).</title>
        <authorList>
            <person name="Istvanek J."/>
            <person name="Jaros M."/>
            <person name="Krenek A."/>
            <person name="Repkova J."/>
        </authorList>
    </citation>
    <scope>NUCLEOTIDE SEQUENCE [LARGE SCALE GENOMIC DNA]</scope>
    <source>
        <strain evidence="2">cv. Tatra</strain>
        <tissue evidence="1">Young leaves</tissue>
    </source>
</reference>
<gene>
    <name evidence="1" type="ORF">L195_g043380</name>
</gene>
<protein>
    <submittedName>
        <fullName evidence="1">Uncharacterized protein</fullName>
    </submittedName>
</protein>
<sequence>ELEEEVASVLEHIWESPTPSKVIAFSWQLHYDRIPTRRNLEARDHEGIREQENPSRIFVDLARYSLVYLEGTE</sequence>
<organism evidence="1 2">
    <name type="scientific">Trifolium pratense</name>
    <name type="common">Red clover</name>
    <dbReference type="NCBI Taxonomy" id="57577"/>
    <lineage>
        <taxon>Eukaryota</taxon>
        <taxon>Viridiplantae</taxon>
        <taxon>Streptophyta</taxon>
        <taxon>Embryophyta</taxon>
        <taxon>Tracheophyta</taxon>
        <taxon>Spermatophyta</taxon>
        <taxon>Magnoliopsida</taxon>
        <taxon>eudicotyledons</taxon>
        <taxon>Gunneridae</taxon>
        <taxon>Pentapetalae</taxon>
        <taxon>rosids</taxon>
        <taxon>fabids</taxon>
        <taxon>Fabales</taxon>
        <taxon>Fabaceae</taxon>
        <taxon>Papilionoideae</taxon>
        <taxon>50 kb inversion clade</taxon>
        <taxon>NPAAA clade</taxon>
        <taxon>Hologalegina</taxon>
        <taxon>IRL clade</taxon>
        <taxon>Trifolieae</taxon>
        <taxon>Trifolium</taxon>
    </lineage>
</organism>
<dbReference type="AlphaFoldDB" id="A0A2K3M955"/>
<evidence type="ECO:0000313" key="1">
    <source>
        <dbReference type="EMBL" id="PNX87293.1"/>
    </source>
</evidence>
<accession>A0A2K3M955</accession>
<proteinExistence type="predicted"/>
<evidence type="ECO:0000313" key="2">
    <source>
        <dbReference type="Proteomes" id="UP000236291"/>
    </source>
</evidence>
<comment type="caution">
    <text evidence="1">The sequence shown here is derived from an EMBL/GenBank/DDBJ whole genome shotgun (WGS) entry which is preliminary data.</text>
</comment>
<name>A0A2K3M955_TRIPR</name>